<keyword evidence="4 6" id="KW-1133">Transmembrane helix</keyword>
<reference evidence="7" key="1">
    <citation type="submission" date="2024-03" db="EMBL/GenBank/DDBJ databases">
        <title>WGS assembly of Saponaria officinalis var. Norfolk2.</title>
        <authorList>
            <person name="Jenkins J."/>
            <person name="Shu S."/>
            <person name="Grimwood J."/>
            <person name="Barry K."/>
            <person name="Goodstein D."/>
            <person name="Schmutz J."/>
            <person name="Leebens-Mack J."/>
            <person name="Osbourn A."/>
        </authorList>
    </citation>
    <scope>NUCLEOTIDE SEQUENCE [LARGE SCALE GENOMIC DNA]</scope>
    <source>
        <strain evidence="7">JIC</strain>
    </source>
</reference>
<evidence type="ECO:0000256" key="3">
    <source>
        <dbReference type="ARBA" id="ARBA00022692"/>
    </source>
</evidence>
<feature type="transmembrane region" description="Helical" evidence="6">
    <location>
        <begin position="65"/>
        <end position="86"/>
    </location>
</feature>
<organism evidence="7 8">
    <name type="scientific">Saponaria officinalis</name>
    <name type="common">Common soapwort</name>
    <name type="synonym">Lychnis saponaria</name>
    <dbReference type="NCBI Taxonomy" id="3572"/>
    <lineage>
        <taxon>Eukaryota</taxon>
        <taxon>Viridiplantae</taxon>
        <taxon>Streptophyta</taxon>
        <taxon>Embryophyta</taxon>
        <taxon>Tracheophyta</taxon>
        <taxon>Spermatophyta</taxon>
        <taxon>Magnoliopsida</taxon>
        <taxon>eudicotyledons</taxon>
        <taxon>Gunneridae</taxon>
        <taxon>Pentapetalae</taxon>
        <taxon>Caryophyllales</taxon>
        <taxon>Caryophyllaceae</taxon>
        <taxon>Caryophylleae</taxon>
        <taxon>Saponaria</taxon>
    </lineage>
</organism>
<gene>
    <name evidence="7" type="ORF">RND81_05G039900</name>
</gene>
<evidence type="ECO:0000256" key="6">
    <source>
        <dbReference type="SAM" id="Phobius"/>
    </source>
</evidence>
<comment type="subcellular location">
    <subcellularLocation>
        <location evidence="1">Membrane</location>
    </subcellularLocation>
</comment>
<evidence type="ECO:0000256" key="4">
    <source>
        <dbReference type="ARBA" id="ARBA00022989"/>
    </source>
</evidence>
<evidence type="ECO:0000256" key="1">
    <source>
        <dbReference type="ARBA" id="ARBA00004370"/>
    </source>
</evidence>
<protein>
    <submittedName>
        <fullName evidence="7">Uncharacterized protein</fullName>
    </submittedName>
</protein>
<dbReference type="GO" id="GO:0044183">
    <property type="term" value="F:protein folding chaperone"/>
    <property type="evidence" value="ECO:0007669"/>
    <property type="project" value="InterPro"/>
</dbReference>
<proteinExistence type="inferred from homology"/>
<dbReference type="PANTHER" id="PTHR13193">
    <property type="entry name" value="CGI-140"/>
    <property type="match status" value="1"/>
</dbReference>
<dbReference type="Pfam" id="PF03669">
    <property type="entry name" value="ASTER"/>
    <property type="match status" value="1"/>
</dbReference>
<dbReference type="GO" id="GO:0005789">
    <property type="term" value="C:endoplasmic reticulum membrane"/>
    <property type="evidence" value="ECO:0007669"/>
    <property type="project" value="InterPro"/>
</dbReference>
<accession>A0AAW1KT29</accession>
<comment type="caution">
    <text evidence="7">The sequence shown here is derived from an EMBL/GenBank/DDBJ whole genome shotgun (WGS) entry which is preliminary data.</text>
</comment>
<keyword evidence="5 6" id="KW-0472">Membrane</keyword>
<evidence type="ECO:0000256" key="2">
    <source>
        <dbReference type="ARBA" id="ARBA00009066"/>
    </source>
</evidence>
<dbReference type="Proteomes" id="UP001443914">
    <property type="component" value="Unassembled WGS sequence"/>
</dbReference>
<dbReference type="InterPro" id="IPR005351">
    <property type="entry name" value="ASTER"/>
</dbReference>
<evidence type="ECO:0000256" key="5">
    <source>
        <dbReference type="ARBA" id="ARBA00023136"/>
    </source>
</evidence>
<name>A0AAW1KT29_SAPOF</name>
<feature type="transmembrane region" description="Helical" evidence="6">
    <location>
        <begin position="40"/>
        <end position="58"/>
    </location>
</feature>
<sequence length="101" mass="11435">MSGLYLRVATTMNINDLRQPSAAKPYKPSLVTPQDLPVDYAGFIAVLCGVLGAMFQVYPSPFSFFTFFPLHFLIIFLSILMMIVIYDCIIDYSSYFNNSIE</sequence>
<dbReference type="AlphaFoldDB" id="A0AAW1KT29"/>
<evidence type="ECO:0000313" key="7">
    <source>
        <dbReference type="EMBL" id="KAK9723995.1"/>
    </source>
</evidence>
<comment type="similarity">
    <text evidence="2">Belongs to the Asterix family.</text>
</comment>
<dbReference type="GO" id="GO:0045048">
    <property type="term" value="P:protein insertion into ER membrane"/>
    <property type="evidence" value="ECO:0007669"/>
    <property type="project" value="InterPro"/>
</dbReference>
<evidence type="ECO:0000313" key="8">
    <source>
        <dbReference type="Proteomes" id="UP001443914"/>
    </source>
</evidence>
<dbReference type="EMBL" id="JBDFQZ010000005">
    <property type="protein sequence ID" value="KAK9723995.1"/>
    <property type="molecule type" value="Genomic_DNA"/>
</dbReference>
<keyword evidence="8" id="KW-1185">Reference proteome</keyword>
<keyword evidence="3 6" id="KW-0812">Transmembrane</keyword>
<dbReference type="PANTHER" id="PTHR13193:SF0">
    <property type="entry name" value="PAT COMPLEX SUBUNIT ASTERIX"/>
    <property type="match status" value="1"/>
</dbReference>